<gene>
    <name evidence="4" type="ORF">HULAa32G3_00023</name>
    <name evidence="3" type="ORF">HULAa55C9_00022</name>
</gene>
<dbReference type="InterPro" id="IPR036291">
    <property type="entry name" value="NAD(P)-bd_dom_sf"/>
</dbReference>
<sequence>MKVVVTGTTGYIGGHIVELLLANGHEVAAVVRKYSMELPASVKQFVDAGDDDVLLQEFTDFDAEIVIHCAAAQVLKYSIENSAELVDTNIGFGARMLAISHDAGVRGFIAAGTFATHADGTPDYQPQNLYAATKQAFSSIAAHYQRNSSMKVVTLELSDTYGPHDPRPKFLNLVREAARSGKTLEASPGLQTIHPIHVDDVAQAFMHCAQLILQDAHLDYVYSVHGPAGVTLQELVKLYEAATDCKVSVAWGALEYRPFEIMQPYTGETLHDWSAKISLSEGLKNL</sequence>
<reference evidence="3" key="1">
    <citation type="submission" date="2020-10" db="EMBL/GenBank/DDBJ databases">
        <title>Diverse heliorhodopsins detected via functional metagenomics in peat lake Actinobacteria, Chloroflexi and Archaea.</title>
        <authorList>
            <person name="Chazan A."/>
            <person name="Rozenberg A."/>
            <person name="Tahan R."/>
            <person name="Mannen K."/>
            <person name="Nagata T."/>
            <person name="Yaish S."/>
            <person name="Larom S."/>
            <person name="Kandori H."/>
            <person name="Inoue K."/>
            <person name="Beja O."/>
            <person name="Pushkarev A."/>
        </authorList>
    </citation>
    <scope>NUCLEOTIDE SEQUENCE</scope>
</reference>
<dbReference type="Gene3D" id="3.40.50.720">
    <property type="entry name" value="NAD(P)-binding Rossmann-like Domain"/>
    <property type="match status" value="1"/>
</dbReference>
<evidence type="ECO:0000259" key="2">
    <source>
        <dbReference type="Pfam" id="PF01370"/>
    </source>
</evidence>
<dbReference type="EMBL" id="MW122876">
    <property type="protein sequence ID" value="QOV08907.1"/>
    <property type="molecule type" value="Genomic_DNA"/>
</dbReference>
<dbReference type="PANTHER" id="PTHR43000">
    <property type="entry name" value="DTDP-D-GLUCOSE 4,6-DEHYDRATASE-RELATED"/>
    <property type="match status" value="1"/>
</dbReference>
<proteinExistence type="inferred from homology"/>
<dbReference type="AlphaFoldDB" id="A0A871YC53"/>
<organism evidence="3">
    <name type="scientific">uncultured Actinomycetes bacterium</name>
    <dbReference type="NCBI Taxonomy" id="152507"/>
    <lineage>
        <taxon>Bacteria</taxon>
        <taxon>Bacillati</taxon>
        <taxon>Actinomycetota</taxon>
        <taxon>Actinomycetes</taxon>
        <taxon>environmental samples</taxon>
    </lineage>
</organism>
<evidence type="ECO:0000313" key="4">
    <source>
        <dbReference type="EMBL" id="QOV09103.1"/>
    </source>
</evidence>
<name>A0A871YC53_9ACTN</name>
<dbReference type="InterPro" id="IPR001509">
    <property type="entry name" value="Epimerase_deHydtase"/>
</dbReference>
<comment type="similarity">
    <text evidence="1">Belongs to the NAD(P)-dependent epimerase/dehydratase family.</text>
</comment>
<dbReference type="SUPFAM" id="SSF51735">
    <property type="entry name" value="NAD(P)-binding Rossmann-fold domains"/>
    <property type="match status" value="1"/>
</dbReference>
<protein>
    <submittedName>
        <fullName evidence="3">NAD-dependent epimerase/dehydratase family protein</fullName>
    </submittedName>
</protein>
<evidence type="ECO:0000313" key="3">
    <source>
        <dbReference type="EMBL" id="QOV08907.1"/>
    </source>
</evidence>
<dbReference type="EMBL" id="MW122883">
    <property type="protein sequence ID" value="QOV09103.1"/>
    <property type="molecule type" value="Genomic_DNA"/>
</dbReference>
<evidence type="ECO:0000256" key="1">
    <source>
        <dbReference type="ARBA" id="ARBA00007637"/>
    </source>
</evidence>
<accession>A0A871YC53</accession>
<feature type="domain" description="NAD-dependent epimerase/dehydratase" evidence="2">
    <location>
        <begin position="3"/>
        <end position="210"/>
    </location>
</feature>
<dbReference type="Pfam" id="PF01370">
    <property type="entry name" value="Epimerase"/>
    <property type="match status" value="1"/>
</dbReference>